<dbReference type="PANTHER" id="PTHR33408:SF2">
    <property type="entry name" value="TRANSPOSASE DDE DOMAIN-CONTAINING PROTEIN"/>
    <property type="match status" value="1"/>
</dbReference>
<dbReference type="PaxDb" id="411461-DORFOR_00106"/>
<feature type="domain" description="Transposase DDE" evidence="1">
    <location>
        <begin position="7"/>
        <end position="83"/>
    </location>
</feature>
<reference evidence="2 3" key="2">
    <citation type="submission" date="2007-10" db="EMBL/GenBank/DDBJ databases">
        <authorList>
            <person name="Fulton L."/>
            <person name="Clifton S."/>
            <person name="Fulton B."/>
            <person name="Xu J."/>
            <person name="Minx P."/>
            <person name="Pepin K.H."/>
            <person name="Johnson M."/>
            <person name="Thiruvilangam P."/>
            <person name="Bhonagiri V."/>
            <person name="Nash W.E."/>
            <person name="Wang C."/>
            <person name="Mardis E.R."/>
            <person name="Wilson R.K."/>
        </authorList>
    </citation>
    <scope>NUCLEOTIDE SEQUENCE [LARGE SCALE GENOMIC DNA]</scope>
    <source>
        <strain evidence="2 3">ATCC 27755</strain>
    </source>
</reference>
<dbReference type="STRING" id="411461.DORFOR_00106"/>
<reference evidence="2 3" key="1">
    <citation type="submission" date="2007-10" db="EMBL/GenBank/DDBJ databases">
        <title>Draft genome sequence of Dorea formicigenerans(ATCC 27755).</title>
        <authorList>
            <person name="Sudarsanam P."/>
            <person name="Ley R."/>
            <person name="Guruge J."/>
            <person name="Turnbaugh P.J."/>
            <person name="Mahowald M."/>
            <person name="Liep D."/>
            <person name="Gordon J."/>
        </authorList>
    </citation>
    <scope>NUCLEOTIDE SEQUENCE [LARGE SCALE GENOMIC DNA]</scope>
    <source>
        <strain evidence="2 3">ATCC 27755</strain>
    </source>
</reference>
<dbReference type="EMBL" id="AAXA02000003">
    <property type="protein sequence ID" value="EDR48560.1"/>
    <property type="molecule type" value="Genomic_DNA"/>
</dbReference>
<dbReference type="PANTHER" id="PTHR33408">
    <property type="entry name" value="TRANSPOSASE"/>
    <property type="match status" value="1"/>
</dbReference>
<protein>
    <recommendedName>
        <fullName evidence="1">Transposase DDE domain-containing protein</fullName>
    </recommendedName>
</protein>
<dbReference type="AlphaFoldDB" id="B0G1K5"/>
<organism evidence="2 3">
    <name type="scientific">Dorea formicigenerans ATCC 27755</name>
    <dbReference type="NCBI Taxonomy" id="411461"/>
    <lineage>
        <taxon>Bacteria</taxon>
        <taxon>Bacillati</taxon>
        <taxon>Bacillota</taxon>
        <taxon>Clostridia</taxon>
        <taxon>Lachnospirales</taxon>
        <taxon>Lachnospiraceae</taxon>
        <taxon>Dorea</taxon>
    </lineage>
</organism>
<evidence type="ECO:0000313" key="3">
    <source>
        <dbReference type="Proteomes" id="UP000005359"/>
    </source>
</evidence>
<name>B0G1K5_9FIRM</name>
<gene>
    <name evidence="2" type="ORF">DORFOR_00106</name>
</gene>
<accession>B0G1K5</accession>
<comment type="caution">
    <text evidence="2">The sequence shown here is derived from an EMBL/GenBank/DDBJ whole genome shotgun (WGS) entry which is preliminary data.</text>
</comment>
<dbReference type="Pfam" id="PF13751">
    <property type="entry name" value="DDE_Tnp_1_6"/>
    <property type="match status" value="1"/>
</dbReference>
<sequence length="91" mass="10958">MNSKDTEKNKIMKINEQWEELREKSHANIQSERGILKRQTRSIQTEGYFGDIKENENFRRFNYRSADKVYKEFMLYAIGRNINTAVFSMKN</sequence>
<proteinExistence type="predicted"/>
<dbReference type="Proteomes" id="UP000005359">
    <property type="component" value="Unassembled WGS sequence"/>
</dbReference>
<evidence type="ECO:0000259" key="1">
    <source>
        <dbReference type="Pfam" id="PF13751"/>
    </source>
</evidence>
<dbReference type="eggNOG" id="COG3666">
    <property type="taxonomic scope" value="Bacteria"/>
</dbReference>
<dbReference type="InterPro" id="IPR025668">
    <property type="entry name" value="Tnp_DDE_dom"/>
</dbReference>
<evidence type="ECO:0000313" key="2">
    <source>
        <dbReference type="EMBL" id="EDR48560.1"/>
    </source>
</evidence>